<sequence length="78" mass="9227">MTISTDDGNRIPGDRIIKWSNTPMSIEDIGKILLLMWENEDLRHPPPQRGARMLLDFINELFDTRKITDDLLHKYYLK</sequence>
<dbReference type="Proteomes" id="UP000196239">
    <property type="component" value="Chromosome 1"/>
</dbReference>
<reference evidence="2" key="1">
    <citation type="submission" date="2015-10" db="EMBL/GenBank/DDBJ databases">
        <authorList>
            <person name="Lehtovirta-Morley L.E."/>
            <person name="Vieille C."/>
        </authorList>
    </citation>
    <scope>NUCLEOTIDE SEQUENCE [LARGE SCALE GENOMIC DNA]</scope>
</reference>
<protein>
    <submittedName>
        <fullName evidence="1">Uncharacterized protein</fullName>
    </submittedName>
</protein>
<organism evidence="1 2">
    <name type="scientific">Nitrosotalea devaniterrae</name>
    <dbReference type="NCBI Taxonomy" id="1078905"/>
    <lineage>
        <taxon>Archaea</taxon>
        <taxon>Nitrososphaerota</taxon>
        <taxon>Nitrososphaeria</taxon>
        <taxon>Nitrosotaleales</taxon>
        <taxon>Nitrosotaleaceae</taxon>
        <taxon>Nitrosotalea</taxon>
    </lineage>
</organism>
<gene>
    <name evidence="1" type="ORF">NDEV_0587</name>
</gene>
<dbReference type="AlphaFoldDB" id="A0A128A1Z4"/>
<name>A0A128A1Z4_9ARCH</name>
<accession>A0A128A1Z4</accession>
<evidence type="ECO:0000313" key="1">
    <source>
        <dbReference type="EMBL" id="CUR51352.1"/>
    </source>
</evidence>
<evidence type="ECO:0000313" key="2">
    <source>
        <dbReference type="Proteomes" id="UP000196239"/>
    </source>
</evidence>
<proteinExistence type="predicted"/>
<dbReference type="EMBL" id="LN890280">
    <property type="protein sequence ID" value="CUR51352.1"/>
    <property type="molecule type" value="Genomic_DNA"/>
</dbReference>
<dbReference type="KEGG" id="ndv:NDEV_0587"/>
<keyword evidence="2" id="KW-1185">Reference proteome</keyword>